<protein>
    <submittedName>
        <fullName evidence="2">EAL domain-containing protein</fullName>
        <ecNumber evidence="2">3.1.4.52</ecNumber>
    </submittedName>
</protein>
<dbReference type="EC" id="3.1.4.52" evidence="2"/>
<dbReference type="PROSITE" id="PS50883">
    <property type="entry name" value="EAL"/>
    <property type="match status" value="1"/>
</dbReference>
<dbReference type="GO" id="GO:0071111">
    <property type="term" value="F:cyclic-guanylate-specific phosphodiesterase activity"/>
    <property type="evidence" value="ECO:0007669"/>
    <property type="project" value="UniProtKB-EC"/>
</dbReference>
<evidence type="ECO:0000259" key="1">
    <source>
        <dbReference type="PROSITE" id="PS50883"/>
    </source>
</evidence>
<evidence type="ECO:0000313" key="3">
    <source>
        <dbReference type="Proteomes" id="UP000254052"/>
    </source>
</evidence>
<dbReference type="InterPro" id="IPR001633">
    <property type="entry name" value="EAL_dom"/>
</dbReference>
<feature type="domain" description="EAL" evidence="1">
    <location>
        <begin position="1"/>
        <end position="69"/>
    </location>
</feature>
<dbReference type="Pfam" id="PF00563">
    <property type="entry name" value="EAL"/>
    <property type="match status" value="1"/>
</dbReference>
<dbReference type="Proteomes" id="UP000254052">
    <property type="component" value="Unassembled WGS sequence"/>
</dbReference>
<dbReference type="InterPro" id="IPR035919">
    <property type="entry name" value="EAL_sf"/>
</dbReference>
<dbReference type="Gene3D" id="3.20.20.450">
    <property type="entry name" value="EAL domain"/>
    <property type="match status" value="1"/>
</dbReference>
<dbReference type="AlphaFoldDB" id="A0A377AL73"/>
<gene>
    <name evidence="2" type="primary">yhjH_2</name>
    <name evidence="2" type="ORF">NCTC9962_01276</name>
</gene>
<reference evidence="2 3" key="1">
    <citation type="submission" date="2018-06" db="EMBL/GenBank/DDBJ databases">
        <authorList>
            <consortium name="Pathogen Informatics"/>
            <person name="Doyle S."/>
        </authorList>
    </citation>
    <scope>NUCLEOTIDE SEQUENCE [LARGE SCALE GENOMIC DNA]</scope>
    <source>
        <strain evidence="2 3">NCTC9962</strain>
    </source>
</reference>
<accession>A0A377AL73</accession>
<sequence>MLRQSPEGRTLFSQLLHLMNRYCRGVIVEGVETPEEWRDVQNSPAFAAQGWFLSRPAPIETLNTAVLAL</sequence>
<dbReference type="SUPFAM" id="SSF141868">
    <property type="entry name" value="EAL domain-like"/>
    <property type="match status" value="1"/>
</dbReference>
<dbReference type="EMBL" id="UGED01000004">
    <property type="protein sequence ID" value="STL20924.1"/>
    <property type="molecule type" value="Genomic_DNA"/>
</dbReference>
<proteinExistence type="predicted"/>
<name>A0A377AL73_ECOLX</name>
<evidence type="ECO:0000313" key="2">
    <source>
        <dbReference type="EMBL" id="STL20924.1"/>
    </source>
</evidence>
<keyword evidence="2" id="KW-0378">Hydrolase</keyword>
<organism evidence="2 3">
    <name type="scientific">Escherichia coli</name>
    <dbReference type="NCBI Taxonomy" id="562"/>
    <lineage>
        <taxon>Bacteria</taxon>
        <taxon>Pseudomonadati</taxon>
        <taxon>Pseudomonadota</taxon>
        <taxon>Gammaproteobacteria</taxon>
        <taxon>Enterobacterales</taxon>
        <taxon>Enterobacteriaceae</taxon>
        <taxon>Escherichia</taxon>
    </lineage>
</organism>